<evidence type="ECO:0000313" key="4">
    <source>
        <dbReference type="EMBL" id="ADZ83370.1"/>
    </source>
</evidence>
<dbReference type="Proteomes" id="UP000008467">
    <property type="component" value="Chromosome"/>
</dbReference>
<proteinExistence type="predicted"/>
<gene>
    <name evidence="4" type="ordered locus">Clole_1646</name>
</gene>
<reference evidence="4 5" key="1">
    <citation type="journal article" date="2011" name="J. Bacteriol.">
        <title>Complete genome sequence of the cellulose-degrading bacterium Cellulosilyticum lentocellum.</title>
        <authorList>
            <consortium name="US DOE Joint Genome Institute"/>
            <person name="Miller D.A."/>
            <person name="Suen G."/>
            <person name="Bruce D."/>
            <person name="Copeland A."/>
            <person name="Cheng J.F."/>
            <person name="Detter C."/>
            <person name="Goodwin L.A."/>
            <person name="Han C.S."/>
            <person name="Hauser L.J."/>
            <person name="Land M.L."/>
            <person name="Lapidus A."/>
            <person name="Lucas S."/>
            <person name="Meincke L."/>
            <person name="Pitluck S."/>
            <person name="Tapia R."/>
            <person name="Teshima H."/>
            <person name="Woyke T."/>
            <person name="Fox B.G."/>
            <person name="Angert E.R."/>
            <person name="Currie C.R."/>
        </authorList>
    </citation>
    <scope>NUCLEOTIDE SEQUENCE [LARGE SCALE GENOMIC DNA]</scope>
    <source>
        <strain evidence="5">ATCC 49066 / DSM 5427 / NCIMB 11756 / RHM5</strain>
    </source>
</reference>
<dbReference type="InterPro" id="IPR036582">
    <property type="entry name" value="Mao_N_sf"/>
</dbReference>
<sequence length="373" mass="41484">MKISNNYKKLCLVLGLSTVFSAGIVDAANYKSLKAAYDNIQVSYNGVIKTLDKEPFTVDGVTYVPLRAVSQIMGADVDWLSASKTVKITDTKTTDNSSQLTSLQQQLATANYNLAIAQREVETLKAELATYKNNGNNNASTGTNISTSALNKTLASIQETFGTENRIDWTFDLTQNSSGKLELEISYDSRNDESRFNRLSSSELRLFTQDICAAIRKNHSDIEIVGSITDSRSDWDKATFTYSKTNKISFSLMSDNYYDTARDLSRYYTSFSNIAYTTSTENGKFTLPIDGIELATGSRSLLFTVKVKLSTVDLQTKWKGIQTNDTVIEDDLYDMQIDIEKEYDGVDVEGQVVDTTTGNIIATIDTNGRFSYR</sequence>
<evidence type="ECO:0000256" key="2">
    <source>
        <dbReference type="SAM" id="SignalP"/>
    </source>
</evidence>
<evidence type="ECO:0000259" key="3">
    <source>
        <dbReference type="Pfam" id="PF07833"/>
    </source>
</evidence>
<dbReference type="EMBL" id="CP002582">
    <property type="protein sequence ID" value="ADZ83370.1"/>
    <property type="molecule type" value="Genomic_DNA"/>
</dbReference>
<keyword evidence="5" id="KW-1185">Reference proteome</keyword>
<dbReference type="HOGENOM" id="CLU_067290_0_0_9"/>
<feature type="signal peptide" evidence="2">
    <location>
        <begin position="1"/>
        <end position="27"/>
    </location>
</feature>
<feature type="chain" id="PRO_5003279051" evidence="2">
    <location>
        <begin position="28"/>
        <end position="373"/>
    </location>
</feature>
<keyword evidence="2" id="KW-0732">Signal</keyword>
<organism evidence="4 5">
    <name type="scientific">Cellulosilyticum lentocellum (strain ATCC 49066 / DSM 5427 / NCIMB 11756 / RHM5)</name>
    <name type="common">Clostridium lentocellum</name>
    <dbReference type="NCBI Taxonomy" id="642492"/>
    <lineage>
        <taxon>Bacteria</taxon>
        <taxon>Bacillati</taxon>
        <taxon>Bacillota</taxon>
        <taxon>Clostridia</taxon>
        <taxon>Lachnospirales</taxon>
        <taxon>Cellulosilyticaceae</taxon>
        <taxon>Cellulosilyticum</taxon>
    </lineage>
</organism>
<feature type="domain" description="Copper amine oxidase-like N-terminal" evidence="3">
    <location>
        <begin position="30"/>
        <end position="88"/>
    </location>
</feature>
<dbReference type="SUPFAM" id="SSF55383">
    <property type="entry name" value="Copper amine oxidase, domain N"/>
    <property type="match status" value="1"/>
</dbReference>
<evidence type="ECO:0000256" key="1">
    <source>
        <dbReference type="SAM" id="Coils"/>
    </source>
</evidence>
<dbReference type="KEGG" id="cle:Clole_1646"/>
<keyword evidence="1" id="KW-0175">Coiled coil</keyword>
<name>F2JLH9_CELLD</name>
<dbReference type="InterPro" id="IPR012854">
    <property type="entry name" value="Cu_amine_oxidase-like_N"/>
</dbReference>
<dbReference type="AlphaFoldDB" id="F2JLH9"/>
<protein>
    <submittedName>
        <fullName evidence="4">Copper amine oxidase-like domain-containing protein</fullName>
    </submittedName>
</protein>
<dbReference type="Pfam" id="PF07833">
    <property type="entry name" value="Cu_amine_oxidN1"/>
    <property type="match status" value="1"/>
</dbReference>
<accession>F2JLH9</accession>
<evidence type="ECO:0000313" key="5">
    <source>
        <dbReference type="Proteomes" id="UP000008467"/>
    </source>
</evidence>
<dbReference type="Gene3D" id="3.30.457.10">
    <property type="entry name" value="Copper amine oxidase-like, N-terminal domain"/>
    <property type="match status" value="1"/>
</dbReference>
<dbReference type="RefSeq" id="WP_013656667.1">
    <property type="nucleotide sequence ID" value="NC_015275.1"/>
</dbReference>
<dbReference type="STRING" id="642492.Clole_1646"/>
<feature type="coiled-coil region" evidence="1">
    <location>
        <begin position="100"/>
        <end position="134"/>
    </location>
</feature>